<sequence length="408" mass="41745">MSRVSGERALAFTSEELERLVDGVLPQYRLLYGPPDQQHPSEKGYMACHRQGCADPGGLRQAEHPLSQTVGGPETLGKEDGGGPAGDVLPSRKGCPLNPDPPDVPHTASGLSGVGWALEGITAATRGETSVSTASVPAPAGKGKKGPPATKGKKGPPATKGKEAPPAGKGKKGPPAAKGKGKDPATAGRMYRVLELNLSTQQQPWHFNRPRLQGKGRSLHPPLPTPPPAPPPAPPAAPPPAVPTAPLSAPLPAAAAPVGSYLRLQGTGWSLPPPLPALPPAPPAAAPPAAPTTPLSAPLPAAAAPVGSHLRLQGKGWSIPPPLPAPPAAPPPAPQHHCQKQKSQWAAIRGSGEGLEPPPPLPSPPPAPALPPLCSRRRRQMDCSPASMECHASCPLQISWVWHPGEGL</sequence>
<dbReference type="AlphaFoldDB" id="A0AAV7MWR6"/>
<evidence type="ECO:0000313" key="3">
    <source>
        <dbReference type="Proteomes" id="UP001066276"/>
    </source>
</evidence>
<protein>
    <submittedName>
        <fullName evidence="2">Uncharacterized protein</fullName>
    </submittedName>
</protein>
<reference evidence="2" key="1">
    <citation type="journal article" date="2022" name="bioRxiv">
        <title>Sequencing and chromosome-scale assembly of the giantPleurodeles waltlgenome.</title>
        <authorList>
            <person name="Brown T."/>
            <person name="Elewa A."/>
            <person name="Iarovenko S."/>
            <person name="Subramanian E."/>
            <person name="Araus A.J."/>
            <person name="Petzold A."/>
            <person name="Susuki M."/>
            <person name="Suzuki K.-i.T."/>
            <person name="Hayashi T."/>
            <person name="Toyoda A."/>
            <person name="Oliveira C."/>
            <person name="Osipova E."/>
            <person name="Leigh N.D."/>
            <person name="Simon A."/>
            <person name="Yun M.H."/>
        </authorList>
    </citation>
    <scope>NUCLEOTIDE SEQUENCE</scope>
    <source>
        <strain evidence="2">20211129_DDA</strain>
        <tissue evidence="2">Liver</tissue>
    </source>
</reference>
<feature type="region of interest" description="Disordered" evidence="1">
    <location>
        <begin position="321"/>
        <end position="374"/>
    </location>
</feature>
<evidence type="ECO:0000313" key="2">
    <source>
        <dbReference type="EMBL" id="KAJ1108188.1"/>
    </source>
</evidence>
<proteinExistence type="predicted"/>
<feature type="compositionally biased region" description="Low complexity" evidence="1">
    <location>
        <begin position="137"/>
        <end position="185"/>
    </location>
</feature>
<feature type="region of interest" description="Disordered" evidence="1">
    <location>
        <begin position="201"/>
        <end position="244"/>
    </location>
</feature>
<evidence type="ECO:0000256" key="1">
    <source>
        <dbReference type="SAM" id="MobiDB-lite"/>
    </source>
</evidence>
<dbReference type="Proteomes" id="UP001066276">
    <property type="component" value="Chromosome 9"/>
</dbReference>
<feature type="compositionally biased region" description="Basic residues" evidence="1">
    <location>
        <begin position="208"/>
        <end position="218"/>
    </location>
</feature>
<feature type="region of interest" description="Disordered" evidence="1">
    <location>
        <begin position="54"/>
        <end position="111"/>
    </location>
</feature>
<feature type="compositionally biased region" description="Pro residues" evidence="1">
    <location>
        <begin position="321"/>
        <end position="334"/>
    </location>
</feature>
<feature type="compositionally biased region" description="Pro residues" evidence="1">
    <location>
        <begin position="221"/>
        <end position="243"/>
    </location>
</feature>
<organism evidence="2 3">
    <name type="scientific">Pleurodeles waltl</name>
    <name type="common">Iberian ribbed newt</name>
    <dbReference type="NCBI Taxonomy" id="8319"/>
    <lineage>
        <taxon>Eukaryota</taxon>
        <taxon>Metazoa</taxon>
        <taxon>Chordata</taxon>
        <taxon>Craniata</taxon>
        <taxon>Vertebrata</taxon>
        <taxon>Euteleostomi</taxon>
        <taxon>Amphibia</taxon>
        <taxon>Batrachia</taxon>
        <taxon>Caudata</taxon>
        <taxon>Salamandroidea</taxon>
        <taxon>Salamandridae</taxon>
        <taxon>Pleurodelinae</taxon>
        <taxon>Pleurodeles</taxon>
    </lineage>
</organism>
<feature type="region of interest" description="Disordered" evidence="1">
    <location>
        <begin position="125"/>
        <end position="185"/>
    </location>
</feature>
<comment type="caution">
    <text evidence="2">The sequence shown here is derived from an EMBL/GenBank/DDBJ whole genome shotgun (WGS) entry which is preliminary data.</text>
</comment>
<feature type="compositionally biased region" description="Pro residues" evidence="1">
    <location>
        <begin position="356"/>
        <end position="371"/>
    </location>
</feature>
<name>A0AAV7MWR6_PLEWA</name>
<accession>A0AAV7MWR6</accession>
<dbReference type="EMBL" id="JANPWB010000013">
    <property type="protein sequence ID" value="KAJ1108188.1"/>
    <property type="molecule type" value="Genomic_DNA"/>
</dbReference>
<keyword evidence="3" id="KW-1185">Reference proteome</keyword>
<gene>
    <name evidence="2" type="ORF">NDU88_005570</name>
</gene>